<evidence type="ECO:0000313" key="2">
    <source>
        <dbReference type="Proteomes" id="UP001172680"/>
    </source>
</evidence>
<accession>A0ACC2YF46</accession>
<name>A0ACC2YF46_9PEZI</name>
<reference evidence="1" key="1">
    <citation type="submission" date="2022-10" db="EMBL/GenBank/DDBJ databases">
        <title>Culturing micro-colonial fungi from biological soil crusts in the Mojave desert and describing Neophaeococcomyces mojavensis, and introducing the new genera and species Taxawa tesnikishii.</title>
        <authorList>
            <person name="Kurbessoian T."/>
            <person name="Stajich J.E."/>
        </authorList>
    </citation>
    <scope>NUCLEOTIDE SEQUENCE</scope>
    <source>
        <strain evidence="1">JES_115</strain>
    </source>
</reference>
<proteinExistence type="predicted"/>
<dbReference type="Proteomes" id="UP001172680">
    <property type="component" value="Unassembled WGS sequence"/>
</dbReference>
<evidence type="ECO:0000313" key="1">
    <source>
        <dbReference type="EMBL" id="KAJ9633949.1"/>
    </source>
</evidence>
<gene>
    <name evidence="1" type="ORF">H2199_009148</name>
</gene>
<organism evidence="1 2">
    <name type="scientific">Coniosporium tulheliwenetii</name>
    <dbReference type="NCBI Taxonomy" id="3383036"/>
    <lineage>
        <taxon>Eukaryota</taxon>
        <taxon>Fungi</taxon>
        <taxon>Dikarya</taxon>
        <taxon>Ascomycota</taxon>
        <taxon>Pezizomycotina</taxon>
        <taxon>Dothideomycetes</taxon>
        <taxon>Dothideomycetes incertae sedis</taxon>
        <taxon>Coniosporium</taxon>
    </lineage>
</organism>
<keyword evidence="2" id="KW-1185">Reference proteome</keyword>
<protein>
    <submittedName>
        <fullName evidence="1">Uncharacterized protein</fullName>
    </submittedName>
</protein>
<comment type="caution">
    <text evidence="1">The sequence shown here is derived from an EMBL/GenBank/DDBJ whole genome shotgun (WGS) entry which is preliminary data.</text>
</comment>
<dbReference type="EMBL" id="JAPDRP010000038">
    <property type="protein sequence ID" value="KAJ9633949.1"/>
    <property type="molecule type" value="Genomic_DNA"/>
</dbReference>
<sequence length="130" mass="14892">MDARHKDIAVDGVLQLRLMPTGECEDIALVYVVCKTKRDTSPIQYFDLKLGLLLEEAKPISGLEKGETVIWWWNTRKEVKSDGTFGTAVWQRSREGERKRPYEDGRKTVTTFSLGVSPRQAFYPYTYGIS</sequence>